<dbReference type="SUPFAM" id="SSF54427">
    <property type="entry name" value="NTF2-like"/>
    <property type="match status" value="1"/>
</dbReference>
<feature type="signal peptide" evidence="2">
    <location>
        <begin position="1"/>
        <end position="22"/>
    </location>
</feature>
<dbReference type="Proteomes" id="UP000273675">
    <property type="component" value="Unassembled WGS sequence"/>
</dbReference>
<proteinExistence type="predicted"/>
<reference evidence="3 4" key="1">
    <citation type="submission" date="2018-10" db="EMBL/GenBank/DDBJ databases">
        <title>Genomic Encyclopedia of Type Strains, Phase IV (KMG-IV): sequencing the most valuable type-strain genomes for metagenomic binning, comparative biology and taxonomic classification.</title>
        <authorList>
            <person name="Goeker M."/>
        </authorList>
    </citation>
    <scope>NUCLEOTIDE SEQUENCE [LARGE SCALE GENOMIC DNA]</scope>
    <source>
        <strain evidence="3 4">DSM 4734</strain>
    </source>
</reference>
<dbReference type="OrthoDB" id="9814425at2"/>
<feature type="chain" id="PRO_5019825266" description="Ketosteroid isomerase-like protein" evidence="2">
    <location>
        <begin position="23"/>
        <end position="171"/>
    </location>
</feature>
<dbReference type="AlphaFoldDB" id="A0A495DD58"/>
<name>A0A495DD58_9PROT</name>
<evidence type="ECO:0008006" key="5">
    <source>
        <dbReference type="Google" id="ProtNLM"/>
    </source>
</evidence>
<protein>
    <recommendedName>
        <fullName evidence="5">Ketosteroid isomerase-like protein</fullName>
    </recommendedName>
</protein>
<evidence type="ECO:0000256" key="1">
    <source>
        <dbReference type="SAM" id="MobiDB-lite"/>
    </source>
</evidence>
<feature type="region of interest" description="Disordered" evidence="1">
    <location>
        <begin position="144"/>
        <end position="171"/>
    </location>
</feature>
<evidence type="ECO:0000313" key="3">
    <source>
        <dbReference type="EMBL" id="RKR00230.1"/>
    </source>
</evidence>
<comment type="caution">
    <text evidence="3">The sequence shown here is derived from an EMBL/GenBank/DDBJ whole genome shotgun (WGS) entry which is preliminary data.</text>
</comment>
<accession>A0A495DD58</accession>
<dbReference type="Gene3D" id="3.10.450.50">
    <property type="match status" value="1"/>
</dbReference>
<dbReference type="RefSeq" id="WP_075190410.1">
    <property type="nucleotide sequence ID" value="NZ_RBIM01000003.1"/>
</dbReference>
<evidence type="ECO:0000256" key="2">
    <source>
        <dbReference type="SAM" id="SignalP"/>
    </source>
</evidence>
<keyword evidence="2" id="KW-0732">Signal</keyword>
<sequence>MTTLFASAGVGLALVLAGPAHSQDPDDTVAAILQADRDFAAMAAEQGASAAFVHWMDASEGRLIRGTPDPIIGAENIAPLYAPFTGDTLLHWQPSEGFAGSGDDFGVTWGVWSIHSDGDSTSAPVARGTYVTVWRRNADGDWRGLLDMGTDDPSYQPGQTGSESPDDGGDN</sequence>
<dbReference type="InterPro" id="IPR032710">
    <property type="entry name" value="NTF2-like_dom_sf"/>
</dbReference>
<organism evidence="3 4">
    <name type="scientific">Maricaulis maris</name>
    <dbReference type="NCBI Taxonomy" id="74318"/>
    <lineage>
        <taxon>Bacteria</taxon>
        <taxon>Pseudomonadati</taxon>
        <taxon>Pseudomonadota</taxon>
        <taxon>Alphaproteobacteria</taxon>
        <taxon>Maricaulales</taxon>
        <taxon>Maricaulaceae</taxon>
        <taxon>Maricaulis</taxon>
    </lineage>
</organism>
<gene>
    <name evidence="3" type="ORF">C7435_1431</name>
</gene>
<evidence type="ECO:0000313" key="4">
    <source>
        <dbReference type="Proteomes" id="UP000273675"/>
    </source>
</evidence>
<dbReference type="EMBL" id="RBIM01000003">
    <property type="protein sequence ID" value="RKR00230.1"/>
    <property type="molecule type" value="Genomic_DNA"/>
</dbReference>